<evidence type="ECO:0000256" key="3">
    <source>
        <dbReference type="SAM" id="Phobius"/>
    </source>
</evidence>
<feature type="domain" description="DUF6531" evidence="4">
    <location>
        <begin position="352"/>
        <end position="425"/>
    </location>
</feature>
<dbReference type="NCBIfam" id="TIGR03696">
    <property type="entry name" value="Rhs_assc_core"/>
    <property type="match status" value="1"/>
</dbReference>
<evidence type="ECO:0000256" key="2">
    <source>
        <dbReference type="SAM" id="MobiDB-lite"/>
    </source>
</evidence>
<reference evidence="6 7" key="1">
    <citation type="submission" date="2020-09" db="EMBL/GenBank/DDBJ databases">
        <title>Paenibacillus sp. strain PR3 16S rRNA gene Genome sequencing and assembly.</title>
        <authorList>
            <person name="Kim J."/>
        </authorList>
    </citation>
    <scope>NUCLEOTIDE SEQUENCE [LARGE SCALE GENOMIC DNA]</scope>
    <source>
        <strain evidence="6 7">PR3</strain>
    </source>
</reference>
<dbReference type="InterPro" id="IPR022385">
    <property type="entry name" value="Rhs_assc_core"/>
</dbReference>
<dbReference type="InterPro" id="IPR056823">
    <property type="entry name" value="TEN-like_YD-shell"/>
</dbReference>
<dbReference type="PANTHER" id="PTHR32305:SF15">
    <property type="entry name" value="PROTEIN RHSA-RELATED"/>
    <property type="match status" value="1"/>
</dbReference>
<evidence type="ECO:0000259" key="5">
    <source>
        <dbReference type="Pfam" id="PF25023"/>
    </source>
</evidence>
<keyword evidence="3" id="KW-1133">Transmembrane helix</keyword>
<dbReference type="InterPro" id="IPR006530">
    <property type="entry name" value="YD"/>
</dbReference>
<dbReference type="NCBIfam" id="TIGR01643">
    <property type="entry name" value="YD_repeat_2x"/>
    <property type="match status" value="17"/>
</dbReference>
<gene>
    <name evidence="6" type="ORF">H8B09_19220</name>
</gene>
<protein>
    <submittedName>
        <fullName evidence="6">Uncharacterized protein</fullName>
    </submittedName>
</protein>
<feature type="domain" description="Teneurin-like YD-shell" evidence="5">
    <location>
        <begin position="1505"/>
        <end position="1581"/>
    </location>
</feature>
<feature type="domain" description="Teneurin-like YD-shell" evidence="5">
    <location>
        <begin position="464"/>
        <end position="573"/>
    </location>
</feature>
<keyword evidence="3" id="KW-0472">Membrane</keyword>
<sequence>MFRKTKRWYIRSLSLAMAAIIMITGVPLYPGASSDSTSILGTKKAYADTIMRVEPNQFNALSGEPATIYFTFDNPGSETSHMTKITLCTTNPEGGKPIEVSNGLIVRKSFPTGSGVENSYVWDGTVGGKTLDPGQYGICVIPDGASANNYSDIAKVEIVASPQPAAPSQLTLQPAATGDQYSVSGQADAGSTVTVEVFDANGVDQQTVKNVMASGSGKWSTKVTLPANRIVNITATAEKDGLSTGVSDVLTVMRYVKPAYDVTWEQLAGFYYKTDTIADTVAKVKDIALTNNITGAASLCAGGNQCVEKVPSGTNMLLVDPLMDGSVAQAALPQFTAARIAVRLVYDNSTQGGPVDLATGDYVYGYSGLSIDALMPIDFTISKRSRDNDAGALGVGWHHGYEWRVEEQTGGTVIVTDPNGSKSEYVPLTDRSYMSPRGETASLTKRSDGTFALTSAGQVTYAFRGDGQLASITDSNGNAITLSYSGTQLSRVATLGASLSLTYTGGRLASVTDPSGRSIGFEYDAKGDMISLKQADDTKITYTYDSSHHIASVTSPSGKEVTTIGYDDKGRVTAYSDGYGTDYGYQYEVLEEGTEPGAPSDTGGGDNSGSTTRIDPSSPKDIGNGSSVLLSGRMNNERNAPPYVQVVGLKEEIGRYLDQQLSAIDTRIAGYEGTAVRCDNCDADGMRKAVAAASGSLPVVKGNYLNLENSITLGSASKPAVVIVDGINSNKALTIDVYGTLIVKGSLNGNQALTIKAHNGGNVEQGNVWVKDSLHLNNDSIIQIDGTLRAGNLVYNNGLLTVDAKQIVIKDNLNINTKVDMNVSDNMTVGEIVSNNQLAQLDLTGDLFVRNNVAVNNNLSVKTGGYFAVGGDFTPNQKPAVQTGVGSGHTILTYATTSGSSSGGTTAKTAIVQTTVAAASTTKYVKRKQTTVTDPLGRKTTFEYDSRHRNTVYTQANGTKETFAYDANDNLVKVVDFKGKASLNRYDLHGNLLVSRDEMGFATAGRYDVKNQQVASFDALGHETAYQYDTKGNLKGITDPSGAQTTYEVNSQGNVTAVIDPMKGKTVYTYDAAGLQKTVTDATGKLQRNDRDSLNRLISQSDGIGTIVTNVYDAMDRIIESRDAKGNASTTQYDVDGNVVSSTDVSGATTVYAEDRSAHTSTVTDAQGNTFVTLADEVGNVIESTDPKGGKSKSAYNALNQLVSTTDASGRATTFTYDANGNQATITTPKGGKTTYEYNASNKLVKTTDAEGGIVQNEYDANGQLVKSVNELGYITNYRYDERGLQTQVDTLNQATRYTYDDAGRLTETTRPDGGVWKTEYDAAGRVKASVDAMGNRTVQTYDDRGRISETKDELGYVTKYEYDALDQVKTITNANHAVTVYEYDDIGQLLQVTDANGGVTKYGYDTLGRLTSVTNALNDTTRYTYDAAGNVEKRVDAEERETKYSYDATGLLLEQTNPLGQTTKRTYDPNGNVEKQTAPDGQATAYTYDKMNRVTQIKYADNAAVSYGYDKHGRRTSMKDANGTTDYRYDALDRLIRVTSPDGTAVRYEWTAGNQRSRIVYPNQKGVGYTYDLNGRMITVSDMSNTNTVYTYDKRGAILTKTLPNQATQSYTYDAVGQVTGMKQADAGGKVLEQLIYEYDPVGNREQVKRTESGKDEENPSGTAKTIITDFAYDALNQLLQANEQGGNHASYTYDKVGNRLTKVSTARPGAATVTEKYTYDAADHLTHLERGTDYQDYTYDGRGNMTKVAGVDSSSGSTRQGTLQQYKWNAANRLVEQTNEYGNKSTYRYDGDGNRLQMAVKLTNPQEEDQYPTSNPSGLTVGGWEPKYKQKNHTYNYVIDPAAALPQVLQVSDSDVPNWGETYLYGAGDEKLGMSYVPTEDPNSGWAPTLGIGNFKNISQMLYYVNDALGSPISMLTEGGQVAARYEYDEFGNPKATEKFDPNWTGPDNLVGYTGLDYDYTSGLSYARARYFDSSIGRFISEDTYLGDMRDSLTLNLYAYVKNNPLLLIDPSGHDSVCNSQESCQRVYELYQQNFIPTEMKLDGKTVQEKYLAKALGKFKKLKWSQDKIHTLWKGAQDIKDKYGIQIDPRIFLAIVIQEGTGSFNTSSSNKAADGQNGVETDFAKDVKKALNLLVGKVLGYIYYGSDFRQAVSKNQSKGGIKGLTGNVYQYINWRTPNIKLTEKKVETGVYAGMGTWHVAVKSLYNSLGSAGMSDTYESYISSISSSVVTDITKGVISSLPAYKFNPYKDSQNNLGKADGNYTIHGDN</sequence>
<dbReference type="Pfam" id="PF05593">
    <property type="entry name" value="RHS_repeat"/>
    <property type="match status" value="6"/>
</dbReference>
<evidence type="ECO:0000256" key="1">
    <source>
        <dbReference type="ARBA" id="ARBA00022737"/>
    </source>
</evidence>
<feature type="region of interest" description="Disordered" evidence="2">
    <location>
        <begin position="593"/>
        <end position="636"/>
    </location>
</feature>
<keyword evidence="7" id="KW-1185">Reference proteome</keyword>
<comment type="caution">
    <text evidence="6">The sequence shown here is derived from an EMBL/GenBank/DDBJ whole genome shotgun (WGS) entry which is preliminary data.</text>
</comment>
<feature type="transmembrane region" description="Helical" evidence="3">
    <location>
        <begin position="12"/>
        <end position="30"/>
    </location>
</feature>
<evidence type="ECO:0000313" key="6">
    <source>
        <dbReference type="EMBL" id="MBD3920905.1"/>
    </source>
</evidence>
<dbReference type="InterPro" id="IPR050708">
    <property type="entry name" value="T6SS_VgrG/RHS"/>
</dbReference>
<feature type="compositionally biased region" description="Polar residues" evidence="2">
    <location>
        <begin position="624"/>
        <end position="636"/>
    </location>
</feature>
<keyword evidence="1" id="KW-0677">Repeat</keyword>
<dbReference type="InterPro" id="IPR045351">
    <property type="entry name" value="DUF6531"/>
</dbReference>
<organism evidence="6 7">
    <name type="scientific">Paenibacillus terricola</name>
    <dbReference type="NCBI Taxonomy" id="2763503"/>
    <lineage>
        <taxon>Bacteria</taxon>
        <taxon>Bacillati</taxon>
        <taxon>Bacillota</taxon>
        <taxon>Bacilli</taxon>
        <taxon>Bacillales</taxon>
        <taxon>Paenibacillaceae</taxon>
        <taxon>Paenibacillus</taxon>
    </lineage>
</organism>
<proteinExistence type="predicted"/>
<dbReference type="Gene3D" id="2.60.40.10">
    <property type="entry name" value="Immunoglobulins"/>
    <property type="match status" value="1"/>
</dbReference>
<feature type="region of interest" description="Disordered" evidence="2">
    <location>
        <begin position="1461"/>
        <end position="1482"/>
    </location>
</feature>
<dbReference type="Pfam" id="PF25023">
    <property type="entry name" value="TEN_YD-shell"/>
    <property type="match status" value="3"/>
</dbReference>
<dbReference type="InterPro" id="IPR013783">
    <property type="entry name" value="Ig-like_fold"/>
</dbReference>
<feature type="domain" description="Teneurin-like YD-shell" evidence="5">
    <location>
        <begin position="928"/>
        <end position="1085"/>
    </location>
</feature>
<evidence type="ECO:0000259" key="4">
    <source>
        <dbReference type="Pfam" id="PF20148"/>
    </source>
</evidence>
<dbReference type="PANTHER" id="PTHR32305">
    <property type="match status" value="1"/>
</dbReference>
<dbReference type="InterPro" id="IPR031325">
    <property type="entry name" value="RHS_repeat"/>
</dbReference>
<dbReference type="RefSeq" id="WP_191205218.1">
    <property type="nucleotide sequence ID" value="NZ_JACXZA010000005.1"/>
</dbReference>
<accession>A0ABR8MZ96</accession>
<name>A0ABR8MZ96_9BACL</name>
<evidence type="ECO:0000313" key="7">
    <source>
        <dbReference type="Proteomes" id="UP000609346"/>
    </source>
</evidence>
<dbReference type="Gene3D" id="2.180.10.10">
    <property type="entry name" value="RHS repeat-associated core"/>
    <property type="match status" value="5"/>
</dbReference>
<dbReference type="Pfam" id="PF20148">
    <property type="entry name" value="DUF6531"/>
    <property type="match status" value="1"/>
</dbReference>
<keyword evidence="3" id="KW-0812">Transmembrane</keyword>
<dbReference type="Proteomes" id="UP000609346">
    <property type="component" value="Unassembled WGS sequence"/>
</dbReference>
<dbReference type="EMBL" id="JACXZA010000005">
    <property type="protein sequence ID" value="MBD3920905.1"/>
    <property type="molecule type" value="Genomic_DNA"/>
</dbReference>